<proteinExistence type="predicted"/>
<dbReference type="AlphaFoldDB" id="A0A381Y2L2"/>
<organism evidence="1">
    <name type="scientific">marine metagenome</name>
    <dbReference type="NCBI Taxonomy" id="408172"/>
    <lineage>
        <taxon>unclassified sequences</taxon>
        <taxon>metagenomes</taxon>
        <taxon>ecological metagenomes</taxon>
    </lineage>
</organism>
<protein>
    <submittedName>
        <fullName evidence="1">Uncharacterized protein</fullName>
    </submittedName>
</protein>
<gene>
    <name evidence="1" type="ORF">METZ01_LOCUS123796</name>
</gene>
<accession>A0A381Y2L2</accession>
<reference evidence="1" key="1">
    <citation type="submission" date="2018-05" db="EMBL/GenBank/DDBJ databases">
        <authorList>
            <person name="Lanie J.A."/>
            <person name="Ng W.-L."/>
            <person name="Kazmierczak K.M."/>
            <person name="Andrzejewski T.M."/>
            <person name="Davidsen T.M."/>
            <person name="Wayne K.J."/>
            <person name="Tettelin H."/>
            <person name="Glass J.I."/>
            <person name="Rusch D."/>
            <person name="Podicherti R."/>
            <person name="Tsui H.-C.T."/>
            <person name="Winkler M.E."/>
        </authorList>
    </citation>
    <scope>NUCLEOTIDE SEQUENCE</scope>
</reference>
<dbReference type="EMBL" id="UINC01017190">
    <property type="protein sequence ID" value="SVA70942.1"/>
    <property type="molecule type" value="Genomic_DNA"/>
</dbReference>
<evidence type="ECO:0000313" key="1">
    <source>
        <dbReference type="EMBL" id="SVA70942.1"/>
    </source>
</evidence>
<sequence>MDDMMIGTALPLVSMFGAYSRDICLTKMVITN</sequence>
<name>A0A381Y2L2_9ZZZZ</name>